<keyword evidence="7" id="KW-1185">Reference proteome</keyword>
<organism evidence="6 7">
    <name type="scientific">Bradyrhizobium centrolobii</name>
    <dbReference type="NCBI Taxonomy" id="1505087"/>
    <lineage>
        <taxon>Bacteria</taxon>
        <taxon>Pseudomonadati</taxon>
        <taxon>Pseudomonadota</taxon>
        <taxon>Alphaproteobacteria</taxon>
        <taxon>Hyphomicrobiales</taxon>
        <taxon>Nitrobacteraceae</taxon>
        <taxon>Bradyrhizobium</taxon>
    </lineage>
</organism>
<dbReference type="PRINTS" id="PR00411">
    <property type="entry name" value="PNDRDTASEI"/>
</dbReference>
<dbReference type="STRING" id="1505087.AYJ54_41335"/>
<dbReference type="GO" id="GO:0016491">
    <property type="term" value="F:oxidoreductase activity"/>
    <property type="evidence" value="ECO:0007669"/>
    <property type="project" value="UniProtKB-KW"/>
</dbReference>
<evidence type="ECO:0000256" key="5">
    <source>
        <dbReference type="ARBA" id="ARBA00023014"/>
    </source>
</evidence>
<keyword evidence="5" id="KW-0411">Iron-sulfur</keyword>
<dbReference type="Gene3D" id="3.50.50.60">
    <property type="entry name" value="FAD/NAD(P)-binding domain"/>
    <property type="match status" value="1"/>
</dbReference>
<dbReference type="GO" id="GO:0046872">
    <property type="term" value="F:metal ion binding"/>
    <property type="evidence" value="ECO:0007669"/>
    <property type="project" value="UniProtKB-KW"/>
</dbReference>
<dbReference type="EMBL" id="LUUB01000027">
    <property type="protein sequence ID" value="OAF14863.1"/>
    <property type="molecule type" value="Genomic_DNA"/>
</dbReference>
<dbReference type="InterPro" id="IPR036188">
    <property type="entry name" value="FAD/NAD-bd_sf"/>
</dbReference>
<evidence type="ECO:0000313" key="7">
    <source>
        <dbReference type="Proteomes" id="UP000076959"/>
    </source>
</evidence>
<dbReference type="SUPFAM" id="SSF51905">
    <property type="entry name" value="FAD/NAD(P)-binding domain"/>
    <property type="match status" value="1"/>
</dbReference>
<dbReference type="OrthoDB" id="9777740at2"/>
<sequence>MFASGKKQSLRKEYDVVVAGGGASGLIAAKAAARNGAKTLLVERQGCLGGVGTTCYVAQYIGFFNGELQAVWGTPNEFLKEIVKAGGSDGFTYYTMAEASASPINIYNFPFNPEVVKYVADDFIQEENIHVLFHAQVADALVQDGTISGVALQCVGGRIEVAAKAIVDATGDATVAHSAGVRFLSDSSEIDQKQPTSLVFRLSNVNVKRFRSIPRERKRELALAGIKKGEIFWESLSFMSTPGGHDAICLMSRIRGLDMLDAVDLSEAEYVGRRQVQSIVKFLQENVDGFEKAVLANIAARVGVRETRRIHGRHVLTLEDILEDRQFPDSVALGCGPVDVHDPNGSGITLMMPERPWQIPMRSLLPDGIEGLIVTGRAISATHEANAGSRHMATAMALGEAAGTMAAIAAEGGASTAGLDPKVVRGRLRAQSAATSVEDCHRPDG</sequence>
<dbReference type="Proteomes" id="UP000076959">
    <property type="component" value="Unassembled WGS sequence"/>
</dbReference>
<evidence type="ECO:0000313" key="6">
    <source>
        <dbReference type="EMBL" id="OAF14863.1"/>
    </source>
</evidence>
<dbReference type="GO" id="GO:0051539">
    <property type="term" value="F:4 iron, 4 sulfur cluster binding"/>
    <property type="evidence" value="ECO:0007669"/>
    <property type="project" value="UniProtKB-KW"/>
</dbReference>
<reference evidence="6 7" key="1">
    <citation type="submission" date="2016-03" db="EMBL/GenBank/DDBJ databases">
        <title>Draft Genome Sequence of the Strain BR 10245 (Bradyrhizobium sp.) isolated from nodules of Centrolobium paraense.</title>
        <authorList>
            <person name="Simoes-Araujo J.L.Sr."/>
            <person name="Barauna A.C."/>
            <person name="Silva K."/>
            <person name="Zilli J.E."/>
        </authorList>
    </citation>
    <scope>NUCLEOTIDE SEQUENCE [LARGE SCALE GENOMIC DNA]</scope>
    <source>
        <strain evidence="6 7">BR 10245</strain>
    </source>
</reference>
<name>A0A176Z510_9BRAD</name>
<dbReference type="PANTHER" id="PTHR43498">
    <property type="entry name" value="FERREDOXIN:COB-COM HETERODISULFIDE REDUCTASE SUBUNIT A"/>
    <property type="match status" value="1"/>
</dbReference>
<evidence type="ECO:0000256" key="4">
    <source>
        <dbReference type="ARBA" id="ARBA00023004"/>
    </source>
</evidence>
<dbReference type="PANTHER" id="PTHR43498:SF1">
    <property type="entry name" value="COB--COM HETERODISULFIDE REDUCTASE IRON-SULFUR SUBUNIT A"/>
    <property type="match status" value="1"/>
</dbReference>
<dbReference type="AlphaFoldDB" id="A0A176Z510"/>
<evidence type="ECO:0000256" key="1">
    <source>
        <dbReference type="ARBA" id="ARBA00022485"/>
    </source>
</evidence>
<evidence type="ECO:0008006" key="8">
    <source>
        <dbReference type="Google" id="ProtNLM"/>
    </source>
</evidence>
<evidence type="ECO:0000256" key="2">
    <source>
        <dbReference type="ARBA" id="ARBA00022723"/>
    </source>
</evidence>
<keyword evidence="1" id="KW-0004">4Fe-4S</keyword>
<accession>A0A176Z510</accession>
<keyword evidence="3" id="KW-0560">Oxidoreductase</keyword>
<dbReference type="Pfam" id="PF12831">
    <property type="entry name" value="FAD_oxidored"/>
    <property type="match status" value="1"/>
</dbReference>
<evidence type="ECO:0000256" key="3">
    <source>
        <dbReference type="ARBA" id="ARBA00023002"/>
    </source>
</evidence>
<dbReference type="RefSeq" id="WP_063697009.1">
    <property type="nucleotide sequence ID" value="NZ_LUUB01000027.1"/>
</dbReference>
<gene>
    <name evidence="6" type="ORF">AYJ54_41335</name>
</gene>
<keyword evidence="2" id="KW-0479">Metal-binding</keyword>
<proteinExistence type="predicted"/>
<keyword evidence="4" id="KW-0408">Iron</keyword>
<protein>
    <recommendedName>
        <fullName evidence="8">FAD-dependent oxidoreductase</fullName>
    </recommendedName>
</protein>
<comment type="caution">
    <text evidence="6">The sequence shown here is derived from an EMBL/GenBank/DDBJ whole genome shotgun (WGS) entry which is preliminary data.</text>
</comment>
<dbReference type="InterPro" id="IPR039650">
    <property type="entry name" value="HdrA-like"/>
</dbReference>